<feature type="domain" description="SRP54-type proteins GTP-binding" evidence="6">
    <location>
        <begin position="40"/>
        <end position="228"/>
    </location>
</feature>
<name>A0A4R5Q8R9_9PROT</name>
<dbReference type="PANTHER" id="PTHR43134">
    <property type="entry name" value="SIGNAL RECOGNITION PARTICLE RECEPTOR SUBUNIT ALPHA"/>
    <property type="match status" value="1"/>
</dbReference>
<evidence type="ECO:0000313" key="8">
    <source>
        <dbReference type="Proteomes" id="UP000295096"/>
    </source>
</evidence>
<keyword evidence="3" id="KW-0547">Nucleotide-binding</keyword>
<keyword evidence="5" id="KW-0472">Membrane</keyword>
<dbReference type="GO" id="GO:0005886">
    <property type="term" value="C:plasma membrane"/>
    <property type="evidence" value="ECO:0007669"/>
    <property type="project" value="UniProtKB-SubCell"/>
</dbReference>
<dbReference type="SUPFAM" id="SSF52540">
    <property type="entry name" value="P-loop containing nucleoside triphosphate hydrolases"/>
    <property type="match status" value="1"/>
</dbReference>
<feature type="non-terminal residue" evidence="7">
    <location>
        <position position="1"/>
    </location>
</feature>
<evidence type="ECO:0000256" key="3">
    <source>
        <dbReference type="ARBA" id="ARBA00022741"/>
    </source>
</evidence>
<protein>
    <submittedName>
        <fullName evidence="7">GTPase</fullName>
    </submittedName>
</protein>
<dbReference type="InterPro" id="IPR000897">
    <property type="entry name" value="SRP54_GTPase_dom"/>
</dbReference>
<reference evidence="7 8" key="1">
    <citation type="journal article" date="2016" name="J. Microbiol.">
        <title>Dankookia rubra gen. nov., sp. nov., an alphaproteobacterium isolated from sediment of a shallow stream.</title>
        <authorList>
            <person name="Kim W.H."/>
            <person name="Kim D.H."/>
            <person name="Kang K."/>
            <person name="Ahn T.Y."/>
        </authorList>
    </citation>
    <scope>NUCLEOTIDE SEQUENCE [LARGE SCALE GENOMIC DNA]</scope>
    <source>
        <strain evidence="7 8">JCM30602</strain>
    </source>
</reference>
<dbReference type="OrthoDB" id="9778554at2"/>
<dbReference type="Proteomes" id="UP000295096">
    <property type="component" value="Unassembled WGS sequence"/>
</dbReference>
<dbReference type="PANTHER" id="PTHR43134:SF3">
    <property type="entry name" value="FLAGELLAR BIOSYNTHESIS PROTEIN FLHF"/>
    <property type="match status" value="1"/>
</dbReference>
<dbReference type="GO" id="GO:0005047">
    <property type="term" value="F:signal recognition particle binding"/>
    <property type="evidence" value="ECO:0007669"/>
    <property type="project" value="TreeGrafter"/>
</dbReference>
<dbReference type="SMART" id="SM00962">
    <property type="entry name" value="SRP54"/>
    <property type="match status" value="1"/>
</dbReference>
<keyword evidence="4" id="KW-0342">GTP-binding</keyword>
<dbReference type="Pfam" id="PF00448">
    <property type="entry name" value="SRP54"/>
    <property type="match status" value="1"/>
</dbReference>
<proteinExistence type="inferred from homology"/>
<evidence type="ECO:0000256" key="1">
    <source>
        <dbReference type="ARBA" id="ARBA00004413"/>
    </source>
</evidence>
<keyword evidence="8" id="KW-1185">Reference proteome</keyword>
<dbReference type="Gene3D" id="3.40.50.300">
    <property type="entry name" value="P-loop containing nucleotide triphosphate hydrolases"/>
    <property type="match status" value="1"/>
</dbReference>
<evidence type="ECO:0000259" key="6">
    <source>
        <dbReference type="SMART" id="SM00962"/>
    </source>
</evidence>
<evidence type="ECO:0000256" key="4">
    <source>
        <dbReference type="ARBA" id="ARBA00023134"/>
    </source>
</evidence>
<comment type="subcellular location">
    <subcellularLocation>
        <location evidence="1">Cell membrane</location>
        <topology evidence="1">Peripheral membrane protein</topology>
        <orientation evidence="1">Cytoplasmic side</orientation>
    </subcellularLocation>
</comment>
<dbReference type="AlphaFoldDB" id="A0A4R5Q8R9"/>
<comment type="similarity">
    <text evidence="2">Belongs to the GTP-binding SRP family.</text>
</comment>
<sequence length="234" mass="22887">AGPLARHNLPAPLAARLASGPLDRALAAALGFAALPDAVAAPLLLVGPPGAGKTLSCVKLATRAVLDGGAPLVVTTDGARAGAAEQLAAFTRVLGLTLSVAPQPAALAKAVSRRSPGQAVLIDSAGCDPFDPAQAGALLELARVAGATLLLVLPAGLDPAEAAETAQAFRALGARHLLPTRLDAARRLGGVLAAAAAGLALTEAGLGQDPAGDLAPVDPAWLAARLLRAAKGDA</sequence>
<dbReference type="RefSeq" id="WP_133292631.1">
    <property type="nucleotide sequence ID" value="NZ_SMSJ01000113.1"/>
</dbReference>
<dbReference type="InterPro" id="IPR027417">
    <property type="entry name" value="P-loop_NTPase"/>
</dbReference>
<dbReference type="EMBL" id="SMSJ01000113">
    <property type="protein sequence ID" value="TDH58527.1"/>
    <property type="molecule type" value="Genomic_DNA"/>
</dbReference>
<accession>A0A4R5Q8R9</accession>
<gene>
    <name evidence="7" type="ORF">E2C06_32015</name>
</gene>
<evidence type="ECO:0000256" key="5">
    <source>
        <dbReference type="ARBA" id="ARBA00023136"/>
    </source>
</evidence>
<organism evidence="7 8">
    <name type="scientific">Dankookia rubra</name>
    <dbReference type="NCBI Taxonomy" id="1442381"/>
    <lineage>
        <taxon>Bacteria</taxon>
        <taxon>Pseudomonadati</taxon>
        <taxon>Pseudomonadota</taxon>
        <taxon>Alphaproteobacteria</taxon>
        <taxon>Acetobacterales</taxon>
        <taxon>Roseomonadaceae</taxon>
        <taxon>Dankookia</taxon>
    </lineage>
</organism>
<dbReference type="GO" id="GO:0005525">
    <property type="term" value="F:GTP binding"/>
    <property type="evidence" value="ECO:0007669"/>
    <property type="project" value="UniProtKB-KW"/>
</dbReference>
<evidence type="ECO:0000256" key="2">
    <source>
        <dbReference type="ARBA" id="ARBA00008531"/>
    </source>
</evidence>
<dbReference type="GO" id="GO:0006614">
    <property type="term" value="P:SRP-dependent cotranslational protein targeting to membrane"/>
    <property type="evidence" value="ECO:0007669"/>
    <property type="project" value="InterPro"/>
</dbReference>
<evidence type="ECO:0000313" key="7">
    <source>
        <dbReference type="EMBL" id="TDH58527.1"/>
    </source>
</evidence>
<comment type="caution">
    <text evidence="7">The sequence shown here is derived from an EMBL/GenBank/DDBJ whole genome shotgun (WGS) entry which is preliminary data.</text>
</comment>
<dbReference type="GO" id="GO:0003924">
    <property type="term" value="F:GTPase activity"/>
    <property type="evidence" value="ECO:0007669"/>
    <property type="project" value="TreeGrafter"/>
</dbReference>